<dbReference type="EMBL" id="ADAS02000029">
    <property type="protein sequence ID" value="OAV95395.1"/>
    <property type="molecule type" value="Genomic_DNA"/>
</dbReference>
<feature type="signal peptide" evidence="1">
    <location>
        <begin position="1"/>
        <end position="22"/>
    </location>
</feature>
<evidence type="ECO:0000313" key="2">
    <source>
        <dbReference type="EMBL" id="OAV95395.1"/>
    </source>
</evidence>
<dbReference type="EnsemblFungi" id="PTTG_05448-t43_1">
    <property type="protein sequence ID" value="PTTG_05448-t43_1-p1"/>
    <property type="gene ID" value="PTTG_05448"/>
</dbReference>
<dbReference type="PANTHER" id="PTHR34862">
    <property type="entry name" value="SPARK DOMAIN-CONTAINING PROTEIN"/>
    <property type="match status" value="1"/>
</dbReference>
<protein>
    <submittedName>
        <fullName evidence="2 3">Uncharacterized protein</fullName>
    </submittedName>
</protein>
<evidence type="ECO:0000313" key="3">
    <source>
        <dbReference type="EnsemblFungi" id="PTTG_05448-t43_1-p1"/>
    </source>
</evidence>
<reference evidence="3" key="4">
    <citation type="submission" date="2025-05" db="UniProtKB">
        <authorList>
            <consortium name="EnsemblFungi"/>
        </authorList>
    </citation>
    <scope>IDENTIFICATION</scope>
    <source>
        <strain evidence="3">isolate 1-1 / race 1 (BBBD)</strain>
    </source>
</reference>
<reference evidence="3 4" key="3">
    <citation type="journal article" date="2017" name="G3 (Bethesda)">
        <title>Comparative analysis highlights variable genome content of wheat rusts and divergence of the mating loci.</title>
        <authorList>
            <person name="Cuomo C.A."/>
            <person name="Bakkeren G."/>
            <person name="Khalil H.B."/>
            <person name="Panwar V."/>
            <person name="Joly D."/>
            <person name="Linning R."/>
            <person name="Sakthikumar S."/>
            <person name="Song X."/>
            <person name="Adiconis X."/>
            <person name="Fan L."/>
            <person name="Goldberg J.M."/>
            <person name="Levin J.Z."/>
            <person name="Young S."/>
            <person name="Zeng Q."/>
            <person name="Anikster Y."/>
            <person name="Bruce M."/>
            <person name="Wang M."/>
            <person name="Yin C."/>
            <person name="McCallum B."/>
            <person name="Szabo L.J."/>
            <person name="Hulbert S."/>
            <person name="Chen X."/>
            <person name="Fellers J.P."/>
        </authorList>
    </citation>
    <scope>NUCLEOTIDE SEQUENCE</scope>
    <source>
        <strain evidence="3">isolate 1-1 / race 1 (BBBD)</strain>
        <strain evidence="4">Isolate 1-1 / race 1 (BBBD)</strain>
    </source>
</reference>
<gene>
    <name evidence="2" type="ORF">PTTG_05448</name>
</gene>
<evidence type="ECO:0000256" key="1">
    <source>
        <dbReference type="SAM" id="SignalP"/>
    </source>
</evidence>
<evidence type="ECO:0000313" key="4">
    <source>
        <dbReference type="Proteomes" id="UP000005240"/>
    </source>
</evidence>
<dbReference type="OMA" id="IRADICP"/>
<name>A0A0C4EXA0_PUCT1</name>
<organism evidence="2">
    <name type="scientific">Puccinia triticina (isolate 1-1 / race 1 (BBBD))</name>
    <name type="common">Brown leaf rust fungus</name>
    <dbReference type="NCBI Taxonomy" id="630390"/>
    <lineage>
        <taxon>Eukaryota</taxon>
        <taxon>Fungi</taxon>
        <taxon>Dikarya</taxon>
        <taxon>Basidiomycota</taxon>
        <taxon>Pucciniomycotina</taxon>
        <taxon>Pucciniomycetes</taxon>
        <taxon>Pucciniales</taxon>
        <taxon>Pucciniaceae</taxon>
        <taxon>Puccinia</taxon>
    </lineage>
</organism>
<reference evidence="2" key="2">
    <citation type="submission" date="2016-05" db="EMBL/GenBank/DDBJ databases">
        <title>Comparative analysis highlights variable genome content of wheat rusts and divergence of the mating loci.</title>
        <authorList>
            <person name="Cuomo C.A."/>
            <person name="Bakkeren G."/>
            <person name="Szabo L."/>
            <person name="Khalil H."/>
            <person name="Joly D."/>
            <person name="Goldberg J."/>
            <person name="Young S."/>
            <person name="Zeng Q."/>
            <person name="Fellers J."/>
        </authorList>
    </citation>
    <scope>NUCLEOTIDE SEQUENCE [LARGE SCALE GENOMIC DNA]</scope>
    <source>
        <strain evidence="2">1-1 BBBD Race 1</strain>
    </source>
</reference>
<dbReference type="PANTHER" id="PTHR34862:SF1">
    <property type="entry name" value="SPARK DOMAIN-CONTAINING PROTEIN"/>
    <property type="match status" value="1"/>
</dbReference>
<keyword evidence="1" id="KW-0732">Signal</keyword>
<accession>A0A0C4EXA0</accession>
<dbReference type="AlphaFoldDB" id="A0A0C4EXA0"/>
<dbReference type="Proteomes" id="UP000005240">
    <property type="component" value="Unassembled WGS sequence"/>
</dbReference>
<reference evidence="2" key="1">
    <citation type="submission" date="2009-11" db="EMBL/GenBank/DDBJ databases">
        <authorList>
            <consortium name="The Broad Institute Genome Sequencing Platform"/>
            <person name="Ward D."/>
            <person name="Feldgarden M."/>
            <person name="Earl A."/>
            <person name="Young S.K."/>
            <person name="Zeng Q."/>
            <person name="Koehrsen M."/>
            <person name="Alvarado L."/>
            <person name="Berlin A."/>
            <person name="Bochicchio J."/>
            <person name="Borenstein D."/>
            <person name="Chapman S.B."/>
            <person name="Chen Z."/>
            <person name="Engels R."/>
            <person name="Freedman E."/>
            <person name="Gellesch M."/>
            <person name="Goldberg J."/>
            <person name="Griggs A."/>
            <person name="Gujja S."/>
            <person name="Heilman E."/>
            <person name="Heiman D."/>
            <person name="Hepburn T."/>
            <person name="Howarth C."/>
            <person name="Jen D."/>
            <person name="Larson L."/>
            <person name="Lewis B."/>
            <person name="Mehta T."/>
            <person name="Park D."/>
            <person name="Pearson M."/>
            <person name="Roberts A."/>
            <person name="Saif S."/>
            <person name="Shea T."/>
            <person name="Shenoy N."/>
            <person name="Sisk P."/>
            <person name="Stolte C."/>
            <person name="Sykes S."/>
            <person name="Thomson T."/>
            <person name="Walk T."/>
            <person name="White J."/>
            <person name="Yandava C."/>
            <person name="Izard J."/>
            <person name="Baranova O.V."/>
            <person name="Blanton J.M."/>
            <person name="Tanner A.C."/>
            <person name="Dewhirst F.E."/>
            <person name="Haas B."/>
            <person name="Nusbaum C."/>
            <person name="Birren B."/>
        </authorList>
    </citation>
    <scope>NUCLEOTIDE SEQUENCE [LARGE SCALE GENOMIC DNA]</scope>
    <source>
        <strain evidence="2">1-1 BBBD Race 1</strain>
    </source>
</reference>
<dbReference type="STRING" id="630390.A0A0C4EXA0"/>
<proteinExistence type="predicted"/>
<sequence>MAFLRDLMTVLMVSIWVRTATGATTSSSSAKVNDMGGLSETCKQAGYTVEDEVGLCAHLYAPSKILQEGPEVLQVVPPSNFNPKISYAMQSVSAKIKHWLTSMCQASACSSASLASATKSLKAGCGTEMFSGWMVAGSSNSLLTNYNTIRADICPIIANIKLNVCGATLQDRFQVVVDLKLPFLLVKREAYCAQCGPNHSLCKPGSPSTMEALSKKPIVYILPVSTRSANPQGQVQPKKQPKSI</sequence>
<keyword evidence="4" id="KW-1185">Reference proteome</keyword>
<feature type="chain" id="PRO_5009386308" evidence="1">
    <location>
        <begin position="23"/>
        <end position="244"/>
    </location>
</feature>
<dbReference type="VEuPathDB" id="FungiDB:PTTG_05448"/>